<dbReference type="GO" id="GO:0005634">
    <property type="term" value="C:nucleus"/>
    <property type="evidence" value="ECO:0007669"/>
    <property type="project" value="TreeGrafter"/>
</dbReference>
<dbReference type="GeneID" id="115884504"/>
<evidence type="ECO:0000256" key="3">
    <source>
        <dbReference type="ARBA" id="ARBA00022759"/>
    </source>
</evidence>
<evidence type="ECO:0000313" key="9">
    <source>
        <dbReference type="RefSeq" id="XP_030758961.1"/>
    </source>
</evidence>
<comment type="similarity">
    <text evidence="1">Belongs to the DNA/RNA non-specific endonuclease family.</text>
</comment>
<feature type="active site" description="Proton acceptor" evidence="4">
    <location>
        <position position="227"/>
    </location>
</feature>
<dbReference type="Gene3D" id="3.40.570.10">
    <property type="entry name" value="Extracellular Endonuclease, subunit A"/>
    <property type="match status" value="1"/>
</dbReference>
<accession>A0A6J2Y6W6</accession>
<dbReference type="GO" id="GO:0005743">
    <property type="term" value="C:mitochondrial inner membrane"/>
    <property type="evidence" value="ECO:0007669"/>
    <property type="project" value="TreeGrafter"/>
</dbReference>
<dbReference type="FunFam" id="3.40.570.10:FF:000007">
    <property type="entry name" value="Alkaline nuclease"/>
    <property type="match status" value="1"/>
</dbReference>
<dbReference type="GO" id="GO:0004521">
    <property type="term" value="F:RNA endonuclease activity"/>
    <property type="evidence" value="ECO:0007669"/>
    <property type="project" value="TreeGrafter"/>
</dbReference>
<dbReference type="GO" id="GO:0046872">
    <property type="term" value="F:metal ion binding"/>
    <property type="evidence" value="ECO:0007669"/>
    <property type="project" value="UniProtKB-KW"/>
</dbReference>
<organism evidence="8 9">
    <name type="scientific">Sitophilus oryzae</name>
    <name type="common">Rice weevil</name>
    <name type="synonym">Curculio oryzae</name>
    <dbReference type="NCBI Taxonomy" id="7048"/>
    <lineage>
        <taxon>Eukaryota</taxon>
        <taxon>Metazoa</taxon>
        <taxon>Ecdysozoa</taxon>
        <taxon>Arthropoda</taxon>
        <taxon>Hexapoda</taxon>
        <taxon>Insecta</taxon>
        <taxon>Pterygota</taxon>
        <taxon>Neoptera</taxon>
        <taxon>Endopterygota</taxon>
        <taxon>Coleoptera</taxon>
        <taxon>Polyphaga</taxon>
        <taxon>Cucujiformia</taxon>
        <taxon>Curculionidae</taxon>
        <taxon>Dryophthorinae</taxon>
        <taxon>Sitophilus</taxon>
    </lineage>
</organism>
<keyword evidence="3" id="KW-0255">Endonuclease</keyword>
<evidence type="ECO:0000256" key="4">
    <source>
        <dbReference type="PIRSR" id="PIRSR640255-1"/>
    </source>
</evidence>
<dbReference type="SUPFAM" id="SSF54060">
    <property type="entry name" value="His-Me finger endonucleases"/>
    <property type="match status" value="1"/>
</dbReference>
<feature type="domain" description="DNA/RNA non-specific endonuclease/pyrophosphatase/phosphodiesterase" evidence="7">
    <location>
        <begin position="139"/>
        <end position="378"/>
    </location>
</feature>
<dbReference type="GO" id="GO:0003676">
    <property type="term" value="F:nucleic acid binding"/>
    <property type="evidence" value="ECO:0007669"/>
    <property type="project" value="InterPro"/>
</dbReference>
<dbReference type="KEGG" id="soy:115884504"/>
<proteinExistence type="inferred from homology"/>
<evidence type="ECO:0000256" key="1">
    <source>
        <dbReference type="ARBA" id="ARBA00010052"/>
    </source>
</evidence>
<dbReference type="InParanoid" id="A0A6J2Y6W6"/>
<dbReference type="InterPro" id="IPR044925">
    <property type="entry name" value="His-Me_finger_sf"/>
</dbReference>
<evidence type="ECO:0000259" key="6">
    <source>
        <dbReference type="SMART" id="SM00477"/>
    </source>
</evidence>
<dbReference type="PANTHER" id="PTHR13966">
    <property type="entry name" value="ENDONUCLEASE RELATED"/>
    <property type="match status" value="1"/>
</dbReference>
<dbReference type="InterPro" id="IPR044929">
    <property type="entry name" value="DNA/RNA_non-sp_Endonuclease_sf"/>
</dbReference>
<protein>
    <submittedName>
        <fullName evidence="9">Uncharacterized protein LOC115884504</fullName>
    </submittedName>
</protein>
<feature type="domain" description="ENPP1-3/EXOG-like endonuclease/phosphodiesterase" evidence="6">
    <location>
        <begin position="140"/>
        <end position="368"/>
    </location>
</feature>
<sequence length="395" mass="44687">MDNKIYIIFAVIAFVQKVNSGLLDCRISPYGNLSPIVVLHNQNEFLYPEFHDLDLRFPPGTSVDFLCPGGEIIIGSNTYTDISMATCIVGSLFEIHSQHVDFNDITCSRIPDKNARYTGLDCENNGKEIEIGFETSNNFLRTVLVCFDQSTQLALHTRVNITRAINKRVTSTPRPSFIQGRSLYSITSVNSYYTRVNQRTTINNQLGLPAESTQYINTNTYYLARGHMTARSDNFYPSEQNSTFFFVNAAPQWQIFNAGNWYKVEISVRDYAEANDVDLIQWTGVYGVLTLPDSRGHPTELYIYDVNGVKNLPVPEIFWKVVYDPISLRGIAIIGLNNPYAKSYTVFCDDVSDQIDWIHVAWDSVPEGLIYACEIEDFKKTVSYVPSFPVSGLLV</sequence>
<dbReference type="InterPro" id="IPR001604">
    <property type="entry name" value="Endo_G_ENPP1-like_dom"/>
</dbReference>
<evidence type="ECO:0000256" key="2">
    <source>
        <dbReference type="ARBA" id="ARBA00022722"/>
    </source>
</evidence>
<keyword evidence="5" id="KW-0479">Metal-binding</keyword>
<name>A0A6J2Y6W6_SITOR</name>
<gene>
    <name evidence="9" type="primary">LOC115884504</name>
</gene>
<evidence type="ECO:0000259" key="7">
    <source>
        <dbReference type="SMART" id="SM00892"/>
    </source>
</evidence>
<reference evidence="9" key="1">
    <citation type="submission" date="2025-08" db="UniProtKB">
        <authorList>
            <consortium name="RefSeq"/>
        </authorList>
    </citation>
    <scope>IDENTIFICATION</scope>
    <source>
        <tissue evidence="9">Gonads</tissue>
    </source>
</reference>
<dbReference type="AlphaFoldDB" id="A0A6J2Y6W6"/>
<keyword evidence="2" id="KW-0540">Nuclease</keyword>
<dbReference type="GO" id="GO:0000014">
    <property type="term" value="F:single-stranded DNA endodeoxyribonuclease activity"/>
    <property type="evidence" value="ECO:0007669"/>
    <property type="project" value="TreeGrafter"/>
</dbReference>
<dbReference type="PANTHER" id="PTHR13966:SF19">
    <property type="entry name" value="NUCLEASE EXOG, MITOCHONDRIAL"/>
    <property type="match status" value="1"/>
</dbReference>
<dbReference type="InterPro" id="IPR020821">
    <property type="entry name" value="ENPP1-3/EXOG-like_nuc-like"/>
</dbReference>
<keyword evidence="3" id="KW-0378">Hydrolase</keyword>
<dbReference type="RefSeq" id="XP_030758961.1">
    <property type="nucleotide sequence ID" value="XM_030903101.1"/>
</dbReference>
<dbReference type="InterPro" id="IPR040255">
    <property type="entry name" value="Non-specific_endonuclease"/>
</dbReference>
<dbReference type="SMART" id="SM00892">
    <property type="entry name" value="Endonuclease_NS"/>
    <property type="match status" value="1"/>
</dbReference>
<dbReference type="OrthoDB" id="5960141at2759"/>
<dbReference type="Proteomes" id="UP000504635">
    <property type="component" value="Unplaced"/>
</dbReference>
<dbReference type="Pfam" id="PF01223">
    <property type="entry name" value="Endonuclease_NS"/>
    <property type="match status" value="1"/>
</dbReference>
<dbReference type="FunCoup" id="A0A6J2Y6W6">
    <property type="interactions" value="17"/>
</dbReference>
<feature type="binding site" evidence="5">
    <location>
        <position position="257"/>
    </location>
    <ligand>
        <name>Mg(2+)</name>
        <dbReference type="ChEBI" id="CHEBI:18420"/>
        <note>catalytic</note>
    </ligand>
</feature>
<keyword evidence="8" id="KW-1185">Reference proteome</keyword>
<dbReference type="SMART" id="SM00477">
    <property type="entry name" value="NUC"/>
    <property type="match status" value="1"/>
</dbReference>
<evidence type="ECO:0000256" key="5">
    <source>
        <dbReference type="PIRSR" id="PIRSR640255-2"/>
    </source>
</evidence>
<dbReference type="GO" id="GO:0006309">
    <property type="term" value="P:apoptotic DNA fragmentation"/>
    <property type="evidence" value="ECO:0007669"/>
    <property type="project" value="TreeGrafter"/>
</dbReference>
<evidence type="ECO:0000313" key="8">
    <source>
        <dbReference type="Proteomes" id="UP000504635"/>
    </source>
</evidence>